<evidence type="ECO:0000313" key="2">
    <source>
        <dbReference type="Proteomes" id="UP001642484"/>
    </source>
</evidence>
<name>A0ABP0HNG6_9DINO</name>
<dbReference type="EMBL" id="CAXAMN010000914">
    <property type="protein sequence ID" value="CAK8991417.1"/>
    <property type="molecule type" value="Genomic_DNA"/>
</dbReference>
<proteinExistence type="predicted"/>
<gene>
    <name evidence="1" type="ORF">CCMP2556_LOCUS2448</name>
</gene>
<protein>
    <submittedName>
        <fullName evidence="1">Uncharacterized protein</fullName>
    </submittedName>
</protein>
<evidence type="ECO:0000313" key="1">
    <source>
        <dbReference type="EMBL" id="CAK8991417.1"/>
    </source>
</evidence>
<keyword evidence="2" id="KW-1185">Reference proteome</keyword>
<comment type="caution">
    <text evidence="1">The sequence shown here is derived from an EMBL/GenBank/DDBJ whole genome shotgun (WGS) entry which is preliminary data.</text>
</comment>
<sequence>MCEPKRASGNIEVPKDVFEKYQAKGATREKLFEAFIKTGGEKEQFIKVVQLEKSVEQINQLETEGGFYTEKEMKDVLKFTVNELEQHMEEILQVLNKVVSSCKTVDALHKDLNNVYDQFTDMQGDLKVGKCKIDEEKAQSNPMHNLPCYFAPGFGLGPTVSGTAEYLAGQVGAGVPTLADVPCSEVVKCAKKAWDDAAGSSSRVAKCPVVERMKGMNEANAEEQTHPVLRKYNLSLPVDLSPISGGLLDQYPRLKPIDFLEYMRESGRLNRLLGGKQVAGARQQLEQFWKNYELCHPDFGLFFEESVDYGLCIPVFAHADGGRGYKKSEFMVFNWSSVIGSGTGQANKKDHSIRQLKKQSDQSQINLLGNSYGTHYMYSVMPAAWHKDDSRFQEMLTQMGKDLFECYEHGVELCGGERLRLVCLGLTADLKLQARAGKFTRWYSTCRKAPQDETKKTQTIGMCCFLCPAGHPQIPFEEIHTEFPTWRQEMAEFAVVPPWNEGDTCGLLTESFLYHSQPAKFFLIDLFHTYLAGFGQDHAASCLVFMLGKIFGGTSVEVQLESLNAAWRHWKRMHHVTTHTYNFTRQLLNFLDGTKTFPTGTWSKASDTAKILTFISDMLDLYDDKVSSDKGLYYIKVSCGSLRESMVSLYMADLWVDPWMKEYKLSFLLKHWYAL</sequence>
<dbReference type="Proteomes" id="UP001642484">
    <property type="component" value="Unassembled WGS sequence"/>
</dbReference>
<organism evidence="1 2">
    <name type="scientific">Durusdinium trenchii</name>
    <dbReference type="NCBI Taxonomy" id="1381693"/>
    <lineage>
        <taxon>Eukaryota</taxon>
        <taxon>Sar</taxon>
        <taxon>Alveolata</taxon>
        <taxon>Dinophyceae</taxon>
        <taxon>Suessiales</taxon>
        <taxon>Symbiodiniaceae</taxon>
        <taxon>Durusdinium</taxon>
    </lineage>
</organism>
<reference evidence="1 2" key="1">
    <citation type="submission" date="2024-02" db="EMBL/GenBank/DDBJ databases">
        <authorList>
            <person name="Chen Y."/>
            <person name="Shah S."/>
            <person name="Dougan E. K."/>
            <person name="Thang M."/>
            <person name="Chan C."/>
        </authorList>
    </citation>
    <scope>NUCLEOTIDE SEQUENCE [LARGE SCALE GENOMIC DNA]</scope>
</reference>
<accession>A0ABP0HNG6</accession>